<reference evidence="2 3" key="1">
    <citation type="journal article" date="2020" name="Nat. Commun.">
        <title>Donkey genomes provide new insights into domestication and selection for coat color.</title>
        <authorList>
            <person name="Wang"/>
            <person name="C."/>
            <person name="Li"/>
            <person name="H."/>
            <person name="Guo"/>
            <person name="Y."/>
            <person name="Huang"/>
            <person name="J."/>
            <person name="Sun"/>
            <person name="Y."/>
            <person name="Min"/>
            <person name="J."/>
            <person name="Wang"/>
            <person name="J."/>
            <person name="Fang"/>
            <person name="X."/>
            <person name="Zhao"/>
            <person name="Z."/>
            <person name="Wang"/>
            <person name="S."/>
            <person name="Zhang"/>
            <person name="Y."/>
            <person name="Liu"/>
            <person name="Q."/>
            <person name="Jiang"/>
            <person name="Q."/>
            <person name="Wang"/>
            <person name="X."/>
            <person name="Guo"/>
            <person name="Y."/>
            <person name="Yang"/>
            <person name="C."/>
            <person name="Wang"/>
            <person name="Y."/>
            <person name="Tian"/>
            <person name="F."/>
            <person name="Zhuang"/>
            <person name="G."/>
            <person name="Fan"/>
            <person name="Y."/>
            <person name="Gao"/>
            <person name="Q."/>
            <person name="Li"/>
            <person name="Y."/>
            <person name="Ju"/>
            <person name="Z."/>
            <person name="Li"/>
            <person name="J."/>
            <person name="Li"/>
            <person name="R."/>
            <person name="Hou"/>
            <person name="M."/>
            <person name="Yang"/>
            <person name="G."/>
            <person name="Liu"/>
            <person name="G."/>
            <person name="Liu"/>
            <person name="W."/>
            <person name="Guo"/>
            <person name="J."/>
            <person name="Pan"/>
            <person name="S."/>
            <person name="Fan"/>
            <person name="G."/>
            <person name="Zhang"/>
            <person name="W."/>
            <person name="Zhang"/>
            <person name="R."/>
            <person name="Yu"/>
            <person name="J."/>
            <person name="Zhang"/>
            <person name="X."/>
            <person name="Yin"/>
            <person name="Q."/>
            <person name="Ji"/>
            <person name="C."/>
            <person name="Jin"/>
            <person name="Y."/>
            <person name="Yue"/>
            <person name="G."/>
            <person name="Liu"/>
            <person name="M."/>
            <person name="Xu"/>
            <person name="J."/>
            <person name="Liu"/>
            <person name="S."/>
            <person name="Jordana"/>
            <person name="J."/>
            <person name="Noce"/>
            <person name="A."/>
            <person name="Amills"/>
            <person name="M."/>
            <person name="Wu"/>
            <person name="D.D."/>
            <person name="Li"/>
            <person name="S."/>
            <person name="Zhou"/>
            <person name="X. and Zhong"/>
            <person name="J."/>
        </authorList>
    </citation>
    <scope>NUCLEOTIDE SEQUENCE [LARGE SCALE GENOMIC DNA]</scope>
</reference>
<feature type="region of interest" description="Disordered" evidence="1">
    <location>
        <begin position="93"/>
        <end position="144"/>
    </location>
</feature>
<evidence type="ECO:0000256" key="1">
    <source>
        <dbReference type="SAM" id="MobiDB-lite"/>
    </source>
</evidence>
<name>A0A9L0ISQ5_EQUAS</name>
<feature type="region of interest" description="Disordered" evidence="1">
    <location>
        <begin position="1"/>
        <end position="33"/>
    </location>
</feature>
<dbReference type="Proteomes" id="UP000694387">
    <property type="component" value="Chromosome 29"/>
</dbReference>
<reference evidence="2" key="2">
    <citation type="submission" date="2025-08" db="UniProtKB">
        <authorList>
            <consortium name="Ensembl"/>
        </authorList>
    </citation>
    <scope>IDENTIFICATION</scope>
</reference>
<dbReference type="GeneTree" id="ENSGT00940000160125"/>
<reference evidence="2" key="3">
    <citation type="submission" date="2025-09" db="UniProtKB">
        <authorList>
            <consortium name="Ensembl"/>
        </authorList>
    </citation>
    <scope>IDENTIFICATION</scope>
</reference>
<sequence length="144" mass="15514">MKGAGPGEAVAGGGGPGGAGATPEEAEAGGRLRCGSVAMSRQAKDDFLRHYTVSDPRTHPKGYTEYKVTAQFISKRDPEDVKEVRLLGGRGTIPPFQIWKRKGTTGHSARRPAPLPPWPWEEGTLCPVHTHPRTRLGVGRVKRP</sequence>
<dbReference type="Ensembl" id="ENSEAST00005077469.1">
    <property type="protein sequence ID" value="ENSEASP00005040114.1"/>
    <property type="gene ID" value="ENSEASG00005037311.1"/>
</dbReference>
<accession>A0A9L0ISQ5</accession>
<feature type="compositionally biased region" description="Gly residues" evidence="1">
    <location>
        <begin position="1"/>
        <end position="20"/>
    </location>
</feature>
<evidence type="ECO:0000313" key="2">
    <source>
        <dbReference type="Ensembl" id="ENSEASP00005040114.1"/>
    </source>
</evidence>
<evidence type="ECO:0000313" key="3">
    <source>
        <dbReference type="Proteomes" id="UP000694387"/>
    </source>
</evidence>
<feature type="compositionally biased region" description="Basic residues" evidence="1">
    <location>
        <begin position="99"/>
        <end position="110"/>
    </location>
</feature>
<feature type="compositionally biased region" description="Basic residues" evidence="1">
    <location>
        <begin position="130"/>
        <end position="144"/>
    </location>
</feature>
<keyword evidence="3" id="KW-1185">Reference proteome</keyword>
<proteinExistence type="predicted"/>
<organism evidence="2 3">
    <name type="scientific">Equus asinus</name>
    <name type="common">Donkey</name>
    <name type="synonym">Equus africanus asinus</name>
    <dbReference type="NCBI Taxonomy" id="9793"/>
    <lineage>
        <taxon>Eukaryota</taxon>
        <taxon>Metazoa</taxon>
        <taxon>Chordata</taxon>
        <taxon>Craniata</taxon>
        <taxon>Vertebrata</taxon>
        <taxon>Euteleostomi</taxon>
        <taxon>Mammalia</taxon>
        <taxon>Eutheria</taxon>
        <taxon>Laurasiatheria</taxon>
        <taxon>Perissodactyla</taxon>
        <taxon>Equidae</taxon>
        <taxon>Equus</taxon>
    </lineage>
</organism>
<protein>
    <submittedName>
        <fullName evidence="2">Uncharacterized protein</fullName>
    </submittedName>
</protein>
<dbReference type="AlphaFoldDB" id="A0A9L0ISQ5"/>